<proteinExistence type="predicted"/>
<dbReference type="Proteomes" id="UP000319716">
    <property type="component" value="Unassembled WGS sequence"/>
</dbReference>
<sequence length="45" mass="5471">MVKDLIRNELKGEEEAYRLFALFTQQRIRCTMYCLNLLGVHNRRK</sequence>
<protein>
    <submittedName>
        <fullName evidence="1">Uncharacterized protein</fullName>
    </submittedName>
</protein>
<comment type="caution">
    <text evidence="1">The sequence shown here is derived from an EMBL/GenBank/DDBJ whole genome shotgun (WGS) entry which is preliminary data.</text>
</comment>
<dbReference type="EMBL" id="BEXB01000024">
    <property type="protein sequence ID" value="GAY77297.1"/>
    <property type="molecule type" value="Genomic_DNA"/>
</dbReference>
<evidence type="ECO:0000313" key="2">
    <source>
        <dbReference type="Proteomes" id="UP000319716"/>
    </source>
</evidence>
<accession>A0A4Y1ZDV4</accession>
<evidence type="ECO:0000313" key="1">
    <source>
        <dbReference type="EMBL" id="GAY77297.1"/>
    </source>
</evidence>
<name>A0A4Y1ZDV4_9BACL</name>
<organism evidence="1 2">
    <name type="scientific">Sporolactobacillus inulinus</name>
    <dbReference type="NCBI Taxonomy" id="2078"/>
    <lineage>
        <taxon>Bacteria</taxon>
        <taxon>Bacillati</taxon>
        <taxon>Bacillota</taxon>
        <taxon>Bacilli</taxon>
        <taxon>Bacillales</taxon>
        <taxon>Sporolactobacillaceae</taxon>
        <taxon>Sporolactobacillus</taxon>
    </lineage>
</organism>
<reference evidence="1 2" key="1">
    <citation type="submission" date="2017-11" db="EMBL/GenBank/DDBJ databases">
        <title>Draft Genome Sequence of Sporolactobacillus inulinus NBRC 111894 Isolated from Koso, a Japanese Sugar-Vegetable Fermented Beverage.</title>
        <authorList>
            <person name="Chiou T.Y."/>
            <person name="Oshima K."/>
            <person name="Suda W."/>
            <person name="Hattori M."/>
            <person name="Takahashi T."/>
        </authorList>
    </citation>
    <scope>NUCLEOTIDE SEQUENCE [LARGE SCALE GENOMIC DNA]</scope>
    <source>
        <strain evidence="1 2">NBRC111894</strain>
    </source>
</reference>
<dbReference type="AlphaFoldDB" id="A0A4Y1ZDV4"/>
<dbReference type="RefSeq" id="WP_262392949.1">
    <property type="nucleotide sequence ID" value="NZ_BEXB01000024.1"/>
</dbReference>
<gene>
    <name evidence="1" type="ORF">NBRC111894_2851</name>
</gene>